<dbReference type="Proteomes" id="UP000516428">
    <property type="component" value="Chromosome"/>
</dbReference>
<dbReference type="AlphaFoldDB" id="A0A7H1B8R8"/>
<dbReference type="InterPro" id="IPR053147">
    <property type="entry name" value="Hsp_HslJ-like"/>
</dbReference>
<feature type="chain" id="PRO_5029004880" evidence="1">
    <location>
        <begin position="26"/>
        <end position="166"/>
    </location>
</feature>
<protein>
    <submittedName>
        <fullName evidence="3">META domain-containing protein</fullName>
    </submittedName>
</protein>
<proteinExistence type="predicted"/>
<keyword evidence="4" id="KW-1185">Reference proteome</keyword>
<dbReference type="RefSeq" id="WP_188337822.1">
    <property type="nucleotide sequence ID" value="NZ_CP061281.1"/>
</dbReference>
<dbReference type="InterPro" id="IPR038670">
    <property type="entry name" value="HslJ-like_sf"/>
</dbReference>
<organism evidence="3 4">
    <name type="scientific">Streptomyces xanthii</name>
    <dbReference type="NCBI Taxonomy" id="2768069"/>
    <lineage>
        <taxon>Bacteria</taxon>
        <taxon>Bacillati</taxon>
        <taxon>Actinomycetota</taxon>
        <taxon>Actinomycetes</taxon>
        <taxon>Kitasatosporales</taxon>
        <taxon>Streptomycetaceae</taxon>
        <taxon>Streptomyces</taxon>
    </lineage>
</organism>
<dbReference type="KEGG" id="sxn:IAG42_16945"/>
<dbReference type="PROSITE" id="PS51257">
    <property type="entry name" value="PROKAR_LIPOPROTEIN"/>
    <property type="match status" value="1"/>
</dbReference>
<feature type="domain" description="DUF306" evidence="2">
    <location>
        <begin position="51"/>
        <end position="159"/>
    </location>
</feature>
<name>A0A7H1B8R8_9ACTN</name>
<reference evidence="3 4" key="1">
    <citation type="submission" date="2020-09" db="EMBL/GenBank/DDBJ databases">
        <title>A novel species.</title>
        <authorList>
            <person name="Gao J."/>
        </authorList>
    </citation>
    <scope>NUCLEOTIDE SEQUENCE [LARGE SCALE GENOMIC DNA]</scope>
    <source>
        <strain evidence="3 4">CRXT-Y-14</strain>
    </source>
</reference>
<dbReference type="Gene3D" id="2.40.128.270">
    <property type="match status" value="1"/>
</dbReference>
<dbReference type="Pfam" id="PF03724">
    <property type="entry name" value="META"/>
    <property type="match status" value="1"/>
</dbReference>
<dbReference type="EMBL" id="CP061281">
    <property type="protein sequence ID" value="QNS05123.1"/>
    <property type="molecule type" value="Genomic_DNA"/>
</dbReference>
<gene>
    <name evidence="3" type="ORF">IAG42_16945</name>
</gene>
<dbReference type="PANTHER" id="PTHR35535:SF2">
    <property type="entry name" value="DUF306 DOMAIN-CONTAINING PROTEIN"/>
    <property type="match status" value="1"/>
</dbReference>
<dbReference type="PANTHER" id="PTHR35535">
    <property type="entry name" value="HEAT SHOCK PROTEIN HSLJ"/>
    <property type="match status" value="1"/>
</dbReference>
<evidence type="ECO:0000259" key="2">
    <source>
        <dbReference type="Pfam" id="PF03724"/>
    </source>
</evidence>
<evidence type="ECO:0000256" key="1">
    <source>
        <dbReference type="SAM" id="SignalP"/>
    </source>
</evidence>
<keyword evidence="1" id="KW-0732">Signal</keyword>
<evidence type="ECO:0000313" key="3">
    <source>
        <dbReference type="EMBL" id="QNS05123.1"/>
    </source>
</evidence>
<dbReference type="InterPro" id="IPR005184">
    <property type="entry name" value="DUF306_Meta_HslJ"/>
</dbReference>
<evidence type="ECO:0000313" key="4">
    <source>
        <dbReference type="Proteomes" id="UP000516428"/>
    </source>
</evidence>
<accession>A0A7H1B8R8</accession>
<sequence length="166" mass="17157">MPIRTTPRALLTTTLSTALAVTALAALTACGTEKAPGAGRPGPGTVTTDTPLVGTEWQVTGLRSAGTETALPKAARDRARVVLHKNGRVDARLGCNTGSTKATVEGDRITFGRLITTRMGCFGPAADLEKAMTSALDSEARYAIKGDRLTLTTKDGKGVTLTAKTS</sequence>
<feature type="signal peptide" evidence="1">
    <location>
        <begin position="1"/>
        <end position="25"/>
    </location>
</feature>